<sequence>MSSQRSSIRRGFCIYQNPYNNNSSSSVSSVSSIETLDNSPKITLSHHNDKLVKTQLHFLDQNGVTLNSNTKNFPTKSAFGGKHPLLTSFTNEQTSRLIKKHSNSINNGSVSLNSFDNILHNSKSNKRDNSLQPLTAAISPRSSANRRHVGHSSIICDEQNDLFLKYFQDAFDIRLKKHKLAPNISKLRPHLRFLGKKYTKHKSIKQNFLKVAYSKSYNEYLKTPLVNGLHTILSNLNTRIHSSRNLKFDKIFQISKLTKLSDTELLVITNTNSSLLLHSDSTIGQSEFNNYTLKEKVATNSISILKITEDLNWYLKWKFI</sequence>
<dbReference type="GeneID" id="14498004"/>
<dbReference type="HOGENOM" id="CLU_869270_0_0_1"/>
<protein>
    <submittedName>
        <fullName evidence="1">Uncharacterized protein</fullName>
    </submittedName>
</protein>
<proteinExistence type="predicted"/>
<evidence type="ECO:0000313" key="2">
    <source>
        <dbReference type="Proteomes" id="UP000002866"/>
    </source>
</evidence>
<name>I2H8X5_HENB6</name>
<dbReference type="AlphaFoldDB" id="I2H8X5"/>
<dbReference type="Proteomes" id="UP000002866">
    <property type="component" value="Chromosome 9"/>
</dbReference>
<evidence type="ECO:0000313" key="1">
    <source>
        <dbReference type="EMBL" id="CCH62827.1"/>
    </source>
</evidence>
<dbReference type="eggNOG" id="ENOG502T11K">
    <property type="taxonomic scope" value="Eukaryota"/>
</dbReference>
<dbReference type="RefSeq" id="XP_004182346.1">
    <property type="nucleotide sequence ID" value="XM_004182298.1"/>
</dbReference>
<gene>
    <name evidence="1" type="primary">TBLA0I01690</name>
    <name evidence="1" type="ORF">TBLA_0I01690</name>
</gene>
<dbReference type="OrthoDB" id="4070542at2759"/>
<organism evidence="1 2">
    <name type="scientific">Henningerozyma blattae (strain ATCC 34711 / CBS 6284 / DSM 70876 / NBRC 10599 / NRRL Y-10934 / UCD 77-7)</name>
    <name type="common">Yeast</name>
    <name type="synonym">Tetrapisispora blattae</name>
    <dbReference type="NCBI Taxonomy" id="1071380"/>
    <lineage>
        <taxon>Eukaryota</taxon>
        <taxon>Fungi</taxon>
        <taxon>Dikarya</taxon>
        <taxon>Ascomycota</taxon>
        <taxon>Saccharomycotina</taxon>
        <taxon>Saccharomycetes</taxon>
        <taxon>Saccharomycetales</taxon>
        <taxon>Saccharomycetaceae</taxon>
        <taxon>Henningerozyma</taxon>
    </lineage>
</organism>
<keyword evidence="2" id="KW-1185">Reference proteome</keyword>
<reference evidence="1 2" key="1">
    <citation type="journal article" date="2011" name="Proc. Natl. Acad. Sci. U.S.A.">
        <title>Evolutionary erosion of yeast sex chromosomes by mating-type switching accidents.</title>
        <authorList>
            <person name="Gordon J.L."/>
            <person name="Armisen D."/>
            <person name="Proux-Wera E."/>
            <person name="Oheigeartaigh S.S."/>
            <person name="Byrne K.P."/>
            <person name="Wolfe K.H."/>
        </authorList>
    </citation>
    <scope>NUCLEOTIDE SEQUENCE [LARGE SCALE GENOMIC DNA]</scope>
    <source>
        <strain evidence="2">ATCC 34711 / CBS 6284 / DSM 70876 / NBRC 10599 / NRRL Y-10934 / UCD 77-7</strain>
    </source>
</reference>
<dbReference type="InParanoid" id="I2H8X5"/>
<accession>I2H8X5</accession>
<dbReference type="EMBL" id="HE806324">
    <property type="protein sequence ID" value="CCH62827.1"/>
    <property type="molecule type" value="Genomic_DNA"/>
</dbReference>
<dbReference type="KEGG" id="tbl:TBLA_0I01690"/>